<dbReference type="Proteomes" id="UP000729402">
    <property type="component" value="Unassembled WGS sequence"/>
</dbReference>
<gene>
    <name evidence="1" type="ORF">GUJ93_ZPchr0014g47677</name>
</gene>
<proteinExistence type="predicted"/>
<dbReference type="AlphaFoldDB" id="A0A8J5W6W1"/>
<name>A0A8J5W6W1_ZIZPA</name>
<evidence type="ECO:0000313" key="1">
    <source>
        <dbReference type="EMBL" id="KAG8082714.1"/>
    </source>
</evidence>
<comment type="caution">
    <text evidence="1">The sequence shown here is derived from an EMBL/GenBank/DDBJ whole genome shotgun (WGS) entry which is preliminary data.</text>
</comment>
<dbReference type="EMBL" id="JAAALK010000086">
    <property type="protein sequence ID" value="KAG8082714.1"/>
    <property type="molecule type" value="Genomic_DNA"/>
</dbReference>
<organism evidence="1 2">
    <name type="scientific">Zizania palustris</name>
    <name type="common">Northern wild rice</name>
    <dbReference type="NCBI Taxonomy" id="103762"/>
    <lineage>
        <taxon>Eukaryota</taxon>
        <taxon>Viridiplantae</taxon>
        <taxon>Streptophyta</taxon>
        <taxon>Embryophyta</taxon>
        <taxon>Tracheophyta</taxon>
        <taxon>Spermatophyta</taxon>
        <taxon>Magnoliopsida</taxon>
        <taxon>Liliopsida</taxon>
        <taxon>Poales</taxon>
        <taxon>Poaceae</taxon>
        <taxon>BOP clade</taxon>
        <taxon>Oryzoideae</taxon>
        <taxon>Oryzeae</taxon>
        <taxon>Zizaniinae</taxon>
        <taxon>Zizania</taxon>
    </lineage>
</organism>
<evidence type="ECO:0000313" key="2">
    <source>
        <dbReference type="Proteomes" id="UP000729402"/>
    </source>
</evidence>
<reference evidence="1" key="2">
    <citation type="submission" date="2021-02" db="EMBL/GenBank/DDBJ databases">
        <authorList>
            <person name="Kimball J.A."/>
            <person name="Haas M.W."/>
            <person name="Macchietto M."/>
            <person name="Kono T."/>
            <person name="Duquette J."/>
            <person name="Shao M."/>
        </authorList>
    </citation>
    <scope>NUCLEOTIDE SEQUENCE</scope>
    <source>
        <tissue evidence="1">Fresh leaf tissue</tissue>
    </source>
</reference>
<accession>A0A8J5W6W1</accession>
<protein>
    <submittedName>
        <fullName evidence="1">Uncharacterized protein</fullName>
    </submittedName>
</protein>
<sequence>MQTQSLSPYFLQTGVACKHIAVFNHVLGSRRFDAALGCRRCWPAICRLPLVEKKQNKGSLLISQITMQNPKGRG</sequence>
<reference evidence="1" key="1">
    <citation type="journal article" date="2021" name="bioRxiv">
        <title>Whole Genome Assembly and Annotation of Northern Wild Rice, Zizania palustris L., Supports a Whole Genome Duplication in the Zizania Genus.</title>
        <authorList>
            <person name="Haas M."/>
            <person name="Kono T."/>
            <person name="Macchietto M."/>
            <person name="Millas R."/>
            <person name="McGilp L."/>
            <person name="Shao M."/>
            <person name="Duquette J."/>
            <person name="Hirsch C.N."/>
            <person name="Kimball J."/>
        </authorList>
    </citation>
    <scope>NUCLEOTIDE SEQUENCE</scope>
    <source>
        <tissue evidence="1">Fresh leaf tissue</tissue>
    </source>
</reference>
<keyword evidence="2" id="KW-1185">Reference proteome</keyword>